<protein>
    <submittedName>
        <fullName evidence="1">Uncharacterized protein</fullName>
    </submittedName>
</protein>
<dbReference type="Gene3D" id="3.40.50.2020">
    <property type="match status" value="1"/>
</dbReference>
<dbReference type="AlphaFoldDB" id="A0A832ALR1"/>
<dbReference type="SUPFAM" id="SSF53271">
    <property type="entry name" value="PRTase-like"/>
    <property type="match status" value="1"/>
</dbReference>
<dbReference type="EMBL" id="DTAU01000105">
    <property type="protein sequence ID" value="HFQ79145.1"/>
    <property type="molecule type" value="Genomic_DNA"/>
</dbReference>
<proteinExistence type="predicted"/>
<name>A0A832ALR1_9CREN</name>
<reference evidence="1" key="1">
    <citation type="journal article" date="2020" name="mSystems">
        <title>Genome- and Community-Level Interaction Insights into Carbon Utilization and Element Cycling Functions of Hydrothermarchaeota in Hydrothermal Sediment.</title>
        <authorList>
            <person name="Zhou Z."/>
            <person name="Liu Y."/>
            <person name="Xu W."/>
            <person name="Pan J."/>
            <person name="Luo Z.H."/>
            <person name="Li M."/>
        </authorList>
    </citation>
    <scope>NUCLEOTIDE SEQUENCE</scope>
    <source>
        <strain evidence="1">SpSt-629</strain>
    </source>
</reference>
<dbReference type="InterPro" id="IPR029057">
    <property type="entry name" value="PRTase-like"/>
</dbReference>
<organism evidence="1">
    <name type="scientific">Ignisphaera aggregans</name>
    <dbReference type="NCBI Taxonomy" id="334771"/>
    <lineage>
        <taxon>Archaea</taxon>
        <taxon>Thermoproteota</taxon>
        <taxon>Thermoprotei</taxon>
        <taxon>Desulfurococcales</taxon>
        <taxon>Desulfurococcaceae</taxon>
        <taxon>Ignisphaera</taxon>
    </lineage>
</organism>
<accession>A0A832ALR1</accession>
<evidence type="ECO:0000313" key="1">
    <source>
        <dbReference type="EMBL" id="HFQ79145.1"/>
    </source>
</evidence>
<sequence length="236" mass="27223">MVNSRHLKRNEKIKLMKMLKALNYLYSLRHLETLLDIPYQNIWKYVNMIAIPSDEIAMDIITKLNNMKIIDRTISDIVDKYKDNIYGIASDIGFLSIYSLKLEDMLENIDIGLIIPLSEYAIPFASILAWELGAKLCIPPFSRKIIDTKIKVAWYYSSRNNELEFFLLPKMCIDEDVEIFLVDILIDDLEKLKTISLLLKSSNMKVQGIATVYISTDCLDFAITSITSLVFYVTTI</sequence>
<gene>
    <name evidence="1" type="ORF">ENT99_05525</name>
</gene>
<comment type="caution">
    <text evidence="1">The sequence shown here is derived from an EMBL/GenBank/DDBJ whole genome shotgun (WGS) entry which is preliminary data.</text>
</comment>